<sequence>MLDVFDLRDDLVSGYSLFSRSFTRIAASDIKDRIDGEYQKGRYWPEPLIQINPNYKRVDSVQNLVKQGLLHPVCADIFQVGKTDGKPAPLHLYTHQLEAITAAKEDKSYVVTTGTGSGKSLSFFIPIVDQILRSKEKDPTPRTRAIVIYPMNALANSQLEELNKFLHGYAADKKPFTVERYTGQDETAERERIASNPPDILLTNFMMLELILTRYESRDRRVVEHCHGLEFLVLDELHTYRGRQGADVAMLVRRLRQRLEADFYQQLAHKGYLENGRKKTPNTNGSNPRDRLDGAYP</sequence>
<dbReference type="GO" id="GO:0005524">
    <property type="term" value="F:ATP binding"/>
    <property type="evidence" value="ECO:0007669"/>
    <property type="project" value="InterPro"/>
</dbReference>
<gene>
    <name evidence="3" type="ORF">SAMN02745130_01919</name>
</gene>
<accession>A0A1T4WPC7</accession>
<dbReference type="GO" id="GO:0006289">
    <property type="term" value="P:nucleotide-excision repair"/>
    <property type="evidence" value="ECO:0007669"/>
    <property type="project" value="TreeGrafter"/>
</dbReference>
<feature type="domain" description="Helicase ATP-binding" evidence="2">
    <location>
        <begin position="100"/>
        <end position="259"/>
    </location>
</feature>
<dbReference type="GO" id="GO:0043138">
    <property type="term" value="F:3'-5' DNA helicase activity"/>
    <property type="evidence" value="ECO:0007669"/>
    <property type="project" value="TreeGrafter"/>
</dbReference>
<keyword evidence="4" id="KW-1185">Reference proteome</keyword>
<evidence type="ECO:0000313" key="4">
    <source>
        <dbReference type="Proteomes" id="UP000190460"/>
    </source>
</evidence>
<dbReference type="Gene3D" id="3.40.50.300">
    <property type="entry name" value="P-loop containing nucleotide triphosphate hydrolases"/>
    <property type="match status" value="1"/>
</dbReference>
<evidence type="ECO:0000259" key="2">
    <source>
        <dbReference type="PROSITE" id="PS51192"/>
    </source>
</evidence>
<keyword evidence="3" id="KW-0378">Hydrolase</keyword>
<dbReference type="SMART" id="SM00487">
    <property type="entry name" value="DEXDc"/>
    <property type="match status" value="1"/>
</dbReference>
<dbReference type="STRING" id="92487.SAMN02745130_01919"/>
<organism evidence="3 4">
    <name type="scientific">Thiothrix eikelboomii</name>
    <dbReference type="NCBI Taxonomy" id="92487"/>
    <lineage>
        <taxon>Bacteria</taxon>
        <taxon>Pseudomonadati</taxon>
        <taxon>Pseudomonadota</taxon>
        <taxon>Gammaproteobacteria</taxon>
        <taxon>Thiotrichales</taxon>
        <taxon>Thiotrichaceae</taxon>
        <taxon>Thiothrix</taxon>
    </lineage>
</organism>
<proteinExistence type="predicted"/>
<dbReference type="OrthoDB" id="9815222at2"/>
<keyword evidence="3" id="KW-0547">Nucleotide-binding</keyword>
<evidence type="ECO:0000313" key="3">
    <source>
        <dbReference type="EMBL" id="SKA78735.1"/>
    </source>
</evidence>
<name>A0A1T4WPC7_9GAMM</name>
<dbReference type="SUPFAM" id="SSF52540">
    <property type="entry name" value="P-loop containing nucleoside triphosphate hydrolases"/>
    <property type="match status" value="1"/>
</dbReference>
<dbReference type="InterPro" id="IPR014001">
    <property type="entry name" value="Helicase_ATP-bd"/>
</dbReference>
<dbReference type="AlphaFoldDB" id="A0A1T4WPC7"/>
<keyword evidence="3" id="KW-0347">Helicase</keyword>
<dbReference type="EMBL" id="FUYB01000007">
    <property type="protein sequence ID" value="SKA78735.1"/>
    <property type="molecule type" value="Genomic_DNA"/>
</dbReference>
<dbReference type="InterPro" id="IPR011545">
    <property type="entry name" value="DEAD/DEAH_box_helicase_dom"/>
</dbReference>
<dbReference type="PANTHER" id="PTHR47957:SF3">
    <property type="entry name" value="ATP-DEPENDENT HELICASE HRQ1"/>
    <property type="match status" value="1"/>
</dbReference>
<feature type="region of interest" description="Disordered" evidence="1">
    <location>
        <begin position="273"/>
        <end position="297"/>
    </location>
</feature>
<protein>
    <submittedName>
        <fullName evidence="3">DEAD/DEAH box helicase</fullName>
    </submittedName>
</protein>
<reference evidence="3 4" key="1">
    <citation type="submission" date="2017-02" db="EMBL/GenBank/DDBJ databases">
        <authorList>
            <person name="Peterson S.W."/>
        </authorList>
    </citation>
    <scope>NUCLEOTIDE SEQUENCE [LARGE SCALE GENOMIC DNA]</scope>
    <source>
        <strain evidence="3 4">ATCC 49788</strain>
    </source>
</reference>
<dbReference type="GO" id="GO:0036297">
    <property type="term" value="P:interstrand cross-link repair"/>
    <property type="evidence" value="ECO:0007669"/>
    <property type="project" value="TreeGrafter"/>
</dbReference>
<dbReference type="InterPro" id="IPR027417">
    <property type="entry name" value="P-loop_NTPase"/>
</dbReference>
<dbReference type="GO" id="GO:0003676">
    <property type="term" value="F:nucleic acid binding"/>
    <property type="evidence" value="ECO:0007669"/>
    <property type="project" value="InterPro"/>
</dbReference>
<keyword evidence="3" id="KW-0067">ATP-binding</keyword>
<feature type="compositionally biased region" description="Basic and acidic residues" evidence="1">
    <location>
        <begin position="288"/>
        <end position="297"/>
    </location>
</feature>
<dbReference type="CDD" id="cd17923">
    <property type="entry name" value="DEXHc_Hrq1-like"/>
    <property type="match status" value="1"/>
</dbReference>
<dbReference type="Pfam" id="PF00270">
    <property type="entry name" value="DEAD"/>
    <property type="match status" value="1"/>
</dbReference>
<dbReference type="RefSeq" id="WP_078922384.1">
    <property type="nucleotide sequence ID" value="NZ_FUYB01000007.1"/>
</dbReference>
<dbReference type="Proteomes" id="UP000190460">
    <property type="component" value="Unassembled WGS sequence"/>
</dbReference>
<dbReference type="PANTHER" id="PTHR47957">
    <property type="entry name" value="ATP-DEPENDENT HELICASE HRQ1"/>
    <property type="match status" value="1"/>
</dbReference>
<evidence type="ECO:0000256" key="1">
    <source>
        <dbReference type="SAM" id="MobiDB-lite"/>
    </source>
</evidence>
<dbReference type="PROSITE" id="PS51192">
    <property type="entry name" value="HELICASE_ATP_BIND_1"/>
    <property type="match status" value="1"/>
</dbReference>